<proteinExistence type="predicted"/>
<comment type="caution">
    <text evidence="1">The sequence shown here is derived from an EMBL/GenBank/DDBJ whole genome shotgun (WGS) entry which is preliminary data.</text>
</comment>
<evidence type="ECO:0000313" key="1">
    <source>
        <dbReference type="EMBL" id="KAF2465720.1"/>
    </source>
</evidence>
<sequence>MPSHRPPKGRSSTTSLPTLTPTYSSLLVTAAVAVSVLGSHHIPSSWRRLLAAESLLLSLTKRCLWVVGLARSRNSSDVRDREHEKGVLLQRQTLEDILEVEWLEEGELRAVVLIGNNPRVVETGAVDMLFRTLAVCLFYTTYLISEAGFVSYISTYFRKHENFPCPLLYVAMLSIVSLDLQARLSKLIKCLSQVLGQLCREARSP</sequence>
<dbReference type="EMBL" id="MU003528">
    <property type="protein sequence ID" value="KAF2465720.1"/>
    <property type="molecule type" value="Genomic_DNA"/>
</dbReference>
<keyword evidence="2" id="KW-1185">Reference proteome</keyword>
<evidence type="ECO:0000313" key="2">
    <source>
        <dbReference type="Proteomes" id="UP000799755"/>
    </source>
</evidence>
<reference evidence="1" key="1">
    <citation type="journal article" date="2020" name="Stud. Mycol.">
        <title>101 Dothideomycetes genomes: a test case for predicting lifestyles and emergence of pathogens.</title>
        <authorList>
            <person name="Haridas S."/>
            <person name="Albert R."/>
            <person name="Binder M."/>
            <person name="Bloem J."/>
            <person name="Labutti K."/>
            <person name="Salamov A."/>
            <person name="Andreopoulos B."/>
            <person name="Baker S."/>
            <person name="Barry K."/>
            <person name="Bills G."/>
            <person name="Bluhm B."/>
            <person name="Cannon C."/>
            <person name="Castanera R."/>
            <person name="Culley D."/>
            <person name="Daum C."/>
            <person name="Ezra D."/>
            <person name="Gonzalez J."/>
            <person name="Henrissat B."/>
            <person name="Kuo A."/>
            <person name="Liang C."/>
            <person name="Lipzen A."/>
            <person name="Lutzoni F."/>
            <person name="Magnuson J."/>
            <person name="Mondo S."/>
            <person name="Nolan M."/>
            <person name="Ohm R."/>
            <person name="Pangilinan J."/>
            <person name="Park H.-J."/>
            <person name="Ramirez L."/>
            <person name="Alfaro M."/>
            <person name="Sun H."/>
            <person name="Tritt A."/>
            <person name="Yoshinaga Y."/>
            <person name="Zwiers L.-H."/>
            <person name="Turgeon B."/>
            <person name="Goodwin S."/>
            <person name="Spatafora J."/>
            <person name="Crous P."/>
            <person name="Grigoriev I."/>
        </authorList>
    </citation>
    <scope>NUCLEOTIDE SEQUENCE</scope>
    <source>
        <strain evidence="1">ATCC 200398</strain>
    </source>
</reference>
<organism evidence="1 2">
    <name type="scientific">Lindgomyces ingoldianus</name>
    <dbReference type="NCBI Taxonomy" id="673940"/>
    <lineage>
        <taxon>Eukaryota</taxon>
        <taxon>Fungi</taxon>
        <taxon>Dikarya</taxon>
        <taxon>Ascomycota</taxon>
        <taxon>Pezizomycotina</taxon>
        <taxon>Dothideomycetes</taxon>
        <taxon>Pleosporomycetidae</taxon>
        <taxon>Pleosporales</taxon>
        <taxon>Lindgomycetaceae</taxon>
        <taxon>Lindgomyces</taxon>
    </lineage>
</organism>
<dbReference type="Proteomes" id="UP000799755">
    <property type="component" value="Unassembled WGS sequence"/>
</dbReference>
<name>A0ACB6QFS3_9PLEO</name>
<gene>
    <name evidence="1" type="ORF">BDR25DRAFT_360241</name>
</gene>
<accession>A0ACB6QFS3</accession>
<protein>
    <submittedName>
        <fullName evidence="1">Uncharacterized protein</fullName>
    </submittedName>
</protein>